<dbReference type="OrthoDB" id="9991317at2759"/>
<proteinExistence type="predicted"/>
<dbReference type="EMBL" id="LAZP02000007">
    <property type="protein sequence ID" value="PFH63161.1"/>
    <property type="molecule type" value="Genomic_DNA"/>
</dbReference>
<sequence>MEHSADSKLNEPRVFSKTEFQQVDQDTPLRPYITFTTRPGKLQHLVVKIWSHDQGWCNPDLVDGNDAYANSWTWFVLGLVEKTEDDYFNQSLYDFQRNVRASRSMHCHINEWKIGALDEADDDQDTNQLQEFLDSLAQAPSREVGIYPVAQFAGWQNIVWKMEVHIMPCEDWQTDHHGDTTLRRSNKHFNSTRLVSPEEVLSLRRPFVIANAANATMRELEEAIEARRGDESEEAITETRHAINAIPLDHPDRPRWGALEDLQQAISITKQAITAIPTGHPLHSNRWKVVGNLGAQLEHLYERTGEMTDLEEAIDLFKQSIAETPHDNPIISLRVRGLGDVLHLRFSRLGMIVDLEQAIGFGRLALATAGPERRFRILAVRSLVRYLADYFERTGVTQALDEAMRLSVETGLSIPHDDIGQTIFLSSVAGHMDRYFRLTGEIQYQDLATDFYETVLRSATAGIEARMYAGRQLLARPQVLQRGLRSYENAKLAVTWARTIPGSISTADKKHLLSNAVGIASDAAVIALHYDQGPLAAATLLEAGRGILASNVFHLRSDEPELRAQHPELAETLESLQRRLDRPSLDDIVNPGDSLFLSSSMDQRHLDSRRLQHVLDEIRTKDGFQSFRIGYTENNVRWGADCNTQPIRHRTDEIQSIKTLEWLWDDVVEPVLDALGFTSAPSADSWPNIWWIPTGLLSRFPLHAAGYHLDADGRTALDRIVSSYSSSVETIVRTRNRHLKVNMDASLVTVSMKETPGLSPLIYTDDEIDAVRTLCNSGPLRLPVISPRPHRDEIISALKTCTIFHFAGHGNAEMDPLQSQLCLEDWRDRPLKVADLIETDLSSSFPFLAYLSACGTGKNPDRNSADESIHLTSIFQLAGFRHVIGTLWEVDDHLCVDMANMIYGSLGANGLNDASVSLALHRATRTLREEWLCEEISEATRRDVIVSNEEVSKMPLWVPYIHFGV</sequence>
<evidence type="ECO:0000259" key="1">
    <source>
        <dbReference type="Pfam" id="PF12770"/>
    </source>
</evidence>
<dbReference type="InterPro" id="IPR024983">
    <property type="entry name" value="CHAT_dom"/>
</dbReference>
<protein>
    <recommendedName>
        <fullName evidence="1">CHAT domain-containing protein</fullName>
    </recommendedName>
</protein>
<dbReference type="Pfam" id="PF12770">
    <property type="entry name" value="CHAT"/>
    <property type="match status" value="1"/>
</dbReference>
<evidence type="ECO:0000313" key="3">
    <source>
        <dbReference type="Proteomes" id="UP000037136"/>
    </source>
</evidence>
<name>A0A2A9PQT7_OPHUN</name>
<gene>
    <name evidence="2" type="ORF">XA68_17270</name>
</gene>
<accession>A0A2A9PQT7</accession>
<keyword evidence="3" id="KW-1185">Reference proteome</keyword>
<dbReference type="AlphaFoldDB" id="A0A2A9PQT7"/>
<evidence type="ECO:0000313" key="2">
    <source>
        <dbReference type="EMBL" id="PFH63161.1"/>
    </source>
</evidence>
<reference evidence="2 3" key="1">
    <citation type="journal article" date="2015" name="BMC Genomics">
        <title>Gene expression during zombie ant biting behavior reflects the complexity underlying fungal parasitic behavioral manipulation.</title>
        <authorList>
            <person name="de Bekker C."/>
            <person name="Ohm R.A."/>
            <person name="Loreto R.G."/>
            <person name="Sebastian A."/>
            <person name="Albert I."/>
            <person name="Merrow M."/>
            <person name="Brachmann A."/>
            <person name="Hughes D.P."/>
        </authorList>
    </citation>
    <scope>NUCLEOTIDE SEQUENCE [LARGE SCALE GENOMIC DNA]</scope>
    <source>
        <strain evidence="2 3">SC16a</strain>
    </source>
</reference>
<comment type="caution">
    <text evidence="2">The sequence shown here is derived from an EMBL/GenBank/DDBJ whole genome shotgun (WGS) entry which is preliminary data.</text>
</comment>
<feature type="domain" description="CHAT" evidence="1">
    <location>
        <begin position="659"/>
        <end position="934"/>
    </location>
</feature>
<organism evidence="2 3">
    <name type="scientific">Ophiocordyceps unilateralis</name>
    <name type="common">Zombie-ant fungus</name>
    <name type="synonym">Torrubia unilateralis</name>
    <dbReference type="NCBI Taxonomy" id="268505"/>
    <lineage>
        <taxon>Eukaryota</taxon>
        <taxon>Fungi</taxon>
        <taxon>Dikarya</taxon>
        <taxon>Ascomycota</taxon>
        <taxon>Pezizomycotina</taxon>
        <taxon>Sordariomycetes</taxon>
        <taxon>Hypocreomycetidae</taxon>
        <taxon>Hypocreales</taxon>
        <taxon>Ophiocordycipitaceae</taxon>
        <taxon>Ophiocordyceps</taxon>
    </lineage>
</organism>
<dbReference type="Proteomes" id="UP000037136">
    <property type="component" value="Unassembled WGS sequence"/>
</dbReference>
<reference evidence="2 3" key="2">
    <citation type="journal article" date="2017" name="Sci. Rep.">
        <title>Ant-infecting Ophiocordyceps genomes reveal a high diversity of potential behavioral manipulation genes and a possible major role for enterotoxins.</title>
        <authorList>
            <person name="de Bekker C."/>
            <person name="Ohm R.A."/>
            <person name="Evans H.C."/>
            <person name="Brachmann A."/>
            <person name="Hughes D.P."/>
        </authorList>
    </citation>
    <scope>NUCLEOTIDE SEQUENCE [LARGE SCALE GENOMIC DNA]</scope>
    <source>
        <strain evidence="2 3">SC16a</strain>
    </source>
</reference>